<dbReference type="SUPFAM" id="SSF64153">
    <property type="entry name" value="YjeF N-terminal domain-like"/>
    <property type="match status" value="1"/>
</dbReference>
<dbReference type="GO" id="GO:0000166">
    <property type="term" value="F:nucleotide binding"/>
    <property type="evidence" value="ECO:0007669"/>
    <property type="project" value="UniProtKB-KW"/>
</dbReference>
<organism evidence="3 4">
    <name type="scientific">Poritiphilus flavus</name>
    <dbReference type="NCBI Taxonomy" id="2697053"/>
    <lineage>
        <taxon>Bacteria</taxon>
        <taxon>Pseudomonadati</taxon>
        <taxon>Bacteroidota</taxon>
        <taxon>Flavobacteriia</taxon>
        <taxon>Flavobacteriales</taxon>
        <taxon>Flavobacteriaceae</taxon>
        <taxon>Poritiphilus</taxon>
    </lineage>
</organism>
<feature type="binding site" evidence="1">
    <location>
        <begin position="87"/>
        <end position="91"/>
    </location>
    <ligand>
        <name>(6S)-NADPHX</name>
        <dbReference type="ChEBI" id="CHEBI:64076"/>
    </ligand>
</feature>
<keyword evidence="1" id="KW-0479">Metal-binding</keyword>
<accession>A0A6L9EHS3</accession>
<feature type="domain" description="YjeF N-terminal" evidence="2">
    <location>
        <begin position="39"/>
        <end position="228"/>
    </location>
</feature>
<keyword evidence="1" id="KW-0630">Potassium</keyword>
<protein>
    <recommendedName>
        <fullName evidence="1">NAD(P)H-hydrate epimerase</fullName>
        <ecNumber evidence="1">5.1.99.6</ecNumber>
    </recommendedName>
    <alternativeName>
        <fullName evidence="1">NAD(P)HX epimerase</fullName>
    </alternativeName>
</protein>
<comment type="similarity">
    <text evidence="1">Belongs to the NnrE/AIBP family.</text>
</comment>
<keyword evidence="4" id="KW-1185">Reference proteome</keyword>
<name>A0A6L9EHS3_9FLAO</name>
<comment type="caution">
    <text evidence="3">The sequence shown here is derived from an EMBL/GenBank/DDBJ whole genome shotgun (WGS) entry which is preliminary data.</text>
</comment>
<dbReference type="InterPro" id="IPR004443">
    <property type="entry name" value="YjeF_N_dom"/>
</dbReference>
<dbReference type="EMBL" id="WXYO01000008">
    <property type="protein sequence ID" value="NAS14048.1"/>
    <property type="molecule type" value="Genomic_DNA"/>
</dbReference>
<evidence type="ECO:0000313" key="4">
    <source>
        <dbReference type="Proteomes" id="UP000475249"/>
    </source>
</evidence>
<keyword evidence="1" id="KW-0521">NADP</keyword>
<feature type="binding site" evidence="1">
    <location>
        <position position="177"/>
    </location>
    <ligand>
        <name>(6S)-NADPHX</name>
        <dbReference type="ChEBI" id="CHEBI:64076"/>
    </ligand>
</feature>
<comment type="cofactor">
    <cofactor evidence="1">
        <name>K(+)</name>
        <dbReference type="ChEBI" id="CHEBI:29103"/>
    </cofactor>
    <text evidence="1">Binds 1 potassium ion per subunit.</text>
</comment>
<proteinExistence type="inferred from homology"/>
<dbReference type="InterPro" id="IPR036652">
    <property type="entry name" value="YjeF_N_dom_sf"/>
</dbReference>
<comment type="function">
    <text evidence="1">Catalyzes the epimerization of the S- and R-forms of NAD(P)HX, a damaged form of NAD(P)H that is a result of enzymatic or heat-dependent hydration. This is a prerequisite for the S-specific NAD(P)H-hydrate dehydratase to allow the repair of both epimers of NAD(P)HX.</text>
</comment>
<dbReference type="EC" id="5.1.99.6" evidence="1"/>
<feature type="binding site" evidence="1">
    <location>
        <position position="144"/>
    </location>
    <ligand>
        <name>K(+)</name>
        <dbReference type="ChEBI" id="CHEBI:29103"/>
    </ligand>
</feature>
<keyword evidence="1 3" id="KW-0413">Isomerase</keyword>
<sequence>MPIYPYNQRTALILDLKERYDHNMQEHFKNNEALSLEAFRDMDYTAIEKYQLPIELMMENAGLQLARIVTRNAREDSIICIGAGNGNNGGGGLVAARRLSGWGYQVYLDLPVEITKPLPKKQLQRALLFGAKQAVPDHTDIWVDAYLGFSQRLPLSREFTKAVQRANASGAKLIALDIPTGISSNTYQPRFLADQVLTLAAPKKILNVLPKSTEIFVADIGIPREMYEHYKIPSPDFSKHQIL</sequence>
<dbReference type="RefSeq" id="WP_161437077.1">
    <property type="nucleotide sequence ID" value="NZ_WXYO01000008.1"/>
</dbReference>
<dbReference type="PROSITE" id="PS51385">
    <property type="entry name" value="YJEF_N"/>
    <property type="match status" value="1"/>
</dbReference>
<dbReference type="GO" id="GO:0052856">
    <property type="term" value="F:NAD(P)HX epimerase activity"/>
    <property type="evidence" value="ECO:0007669"/>
    <property type="project" value="UniProtKB-UniRule"/>
</dbReference>
<dbReference type="Pfam" id="PF03853">
    <property type="entry name" value="YjeF_N"/>
    <property type="match status" value="1"/>
</dbReference>
<dbReference type="AlphaFoldDB" id="A0A6L9EHS3"/>
<evidence type="ECO:0000256" key="1">
    <source>
        <dbReference type="HAMAP-Rule" id="MF_01966"/>
    </source>
</evidence>
<feature type="binding site" evidence="1">
    <location>
        <position position="180"/>
    </location>
    <ligand>
        <name>K(+)</name>
        <dbReference type="ChEBI" id="CHEBI:29103"/>
    </ligand>
</feature>
<evidence type="ECO:0000259" key="2">
    <source>
        <dbReference type="PROSITE" id="PS51385"/>
    </source>
</evidence>
<feature type="binding site" evidence="1">
    <location>
        <position position="88"/>
    </location>
    <ligand>
        <name>K(+)</name>
        <dbReference type="ChEBI" id="CHEBI:29103"/>
    </ligand>
</feature>
<keyword evidence="1" id="KW-0547">Nucleotide-binding</keyword>
<dbReference type="NCBIfam" id="TIGR00197">
    <property type="entry name" value="yjeF_nterm"/>
    <property type="match status" value="1"/>
</dbReference>
<keyword evidence="1" id="KW-0520">NAD</keyword>
<dbReference type="Gene3D" id="3.40.50.10260">
    <property type="entry name" value="YjeF N-terminal domain"/>
    <property type="match status" value="1"/>
</dbReference>
<evidence type="ECO:0000313" key="3">
    <source>
        <dbReference type="EMBL" id="NAS14048.1"/>
    </source>
</evidence>
<dbReference type="GO" id="GO:0046872">
    <property type="term" value="F:metal ion binding"/>
    <property type="evidence" value="ECO:0007669"/>
    <property type="project" value="UniProtKB-KW"/>
</dbReference>
<comment type="caution">
    <text evidence="1">Lacks conserved residue(s) required for the propagation of feature annotation.</text>
</comment>
<comment type="catalytic activity">
    <reaction evidence="1">
        <text>(6R)-NADPHX = (6S)-NADPHX</text>
        <dbReference type="Rhea" id="RHEA:32227"/>
        <dbReference type="ChEBI" id="CHEBI:64076"/>
        <dbReference type="ChEBI" id="CHEBI:64077"/>
        <dbReference type="EC" id="5.1.99.6"/>
    </reaction>
</comment>
<dbReference type="Proteomes" id="UP000475249">
    <property type="component" value="Unassembled WGS sequence"/>
</dbReference>
<feature type="binding site" evidence="1">
    <location>
        <begin position="148"/>
        <end position="154"/>
    </location>
    <ligand>
        <name>(6S)-NADPHX</name>
        <dbReference type="ChEBI" id="CHEBI:64076"/>
    </ligand>
</feature>
<dbReference type="HAMAP" id="MF_01966">
    <property type="entry name" value="NADHX_epimerase"/>
    <property type="match status" value="1"/>
</dbReference>
<comment type="catalytic activity">
    <reaction evidence="1">
        <text>(6R)-NADHX = (6S)-NADHX</text>
        <dbReference type="Rhea" id="RHEA:32215"/>
        <dbReference type="ChEBI" id="CHEBI:64074"/>
        <dbReference type="ChEBI" id="CHEBI:64075"/>
        <dbReference type="EC" id="5.1.99.6"/>
    </reaction>
</comment>
<gene>
    <name evidence="1" type="primary">nnrE</name>
    <name evidence="3" type="ORF">GTQ38_18710</name>
</gene>
<reference evidence="3 4" key="1">
    <citation type="submission" date="2020-01" db="EMBL/GenBank/DDBJ databases">
        <title>Bacteria diversity of Porities sp.</title>
        <authorList>
            <person name="Wang G."/>
        </authorList>
    </citation>
    <scope>NUCLEOTIDE SEQUENCE [LARGE SCALE GENOMIC DNA]</scope>
    <source>
        <strain evidence="3 4">R33</strain>
    </source>
</reference>